<sequence length="178" mass="20772">MQFPSWLTWYKKPSYVDVNEFANRIREKAEKVHERSRSMTSTSQPLRRSSSESSRRSCEVPTKLSLDRILRNKPCSPMSLYDFYMYLKYIEHSSENLEFYVWFKNYENGRLTAFPDLPRAVTPIDGKSFSDSEKSLAKPGNEEKFSSETSVSDPEAQDNDVFENGKPFAHKPSTYDTY</sequence>
<organism evidence="2 3">
    <name type="scientific">Hyaloscypha variabilis (strain UAMH 11265 / GT02V1 / F)</name>
    <name type="common">Meliniomyces variabilis</name>
    <dbReference type="NCBI Taxonomy" id="1149755"/>
    <lineage>
        <taxon>Eukaryota</taxon>
        <taxon>Fungi</taxon>
        <taxon>Dikarya</taxon>
        <taxon>Ascomycota</taxon>
        <taxon>Pezizomycotina</taxon>
        <taxon>Leotiomycetes</taxon>
        <taxon>Helotiales</taxon>
        <taxon>Hyaloscyphaceae</taxon>
        <taxon>Hyaloscypha</taxon>
        <taxon>Hyaloscypha variabilis</taxon>
    </lineage>
</organism>
<proteinExistence type="predicted"/>
<dbReference type="PANTHER" id="PTHR39466:SF1">
    <property type="entry name" value="RGS DOMAIN-CONTAINING PROTEIN"/>
    <property type="match status" value="1"/>
</dbReference>
<dbReference type="OrthoDB" id="3232309at2759"/>
<evidence type="ECO:0008006" key="4">
    <source>
        <dbReference type="Google" id="ProtNLM"/>
    </source>
</evidence>
<feature type="compositionally biased region" description="Basic and acidic residues" evidence="1">
    <location>
        <begin position="49"/>
        <end position="58"/>
    </location>
</feature>
<dbReference type="EMBL" id="KZ613944">
    <property type="protein sequence ID" value="PMD41259.1"/>
    <property type="molecule type" value="Genomic_DNA"/>
</dbReference>
<gene>
    <name evidence="2" type="ORF">L207DRAFT_322290</name>
</gene>
<evidence type="ECO:0000256" key="1">
    <source>
        <dbReference type="SAM" id="MobiDB-lite"/>
    </source>
</evidence>
<dbReference type="AlphaFoldDB" id="A0A2J6RRW0"/>
<dbReference type="InterPro" id="IPR036305">
    <property type="entry name" value="RGS_sf"/>
</dbReference>
<feature type="region of interest" description="Disordered" evidence="1">
    <location>
        <begin position="128"/>
        <end position="178"/>
    </location>
</feature>
<reference evidence="2 3" key="1">
    <citation type="submission" date="2016-04" db="EMBL/GenBank/DDBJ databases">
        <title>A degradative enzymes factory behind the ericoid mycorrhizal symbiosis.</title>
        <authorList>
            <consortium name="DOE Joint Genome Institute"/>
            <person name="Martino E."/>
            <person name="Morin E."/>
            <person name="Grelet G."/>
            <person name="Kuo A."/>
            <person name="Kohler A."/>
            <person name="Daghino S."/>
            <person name="Barry K."/>
            <person name="Choi C."/>
            <person name="Cichocki N."/>
            <person name="Clum A."/>
            <person name="Copeland A."/>
            <person name="Hainaut M."/>
            <person name="Haridas S."/>
            <person name="Labutti K."/>
            <person name="Lindquist E."/>
            <person name="Lipzen A."/>
            <person name="Khouja H.-R."/>
            <person name="Murat C."/>
            <person name="Ohm R."/>
            <person name="Olson A."/>
            <person name="Spatafora J."/>
            <person name="Veneault-Fourrey C."/>
            <person name="Henrissat B."/>
            <person name="Grigoriev I."/>
            <person name="Martin F."/>
            <person name="Perotto S."/>
        </authorList>
    </citation>
    <scope>NUCLEOTIDE SEQUENCE [LARGE SCALE GENOMIC DNA]</scope>
    <source>
        <strain evidence="2 3">F</strain>
    </source>
</reference>
<dbReference type="PANTHER" id="PTHR39466">
    <property type="entry name" value="RGS DOMAIN-CONTAINING PROTEIN"/>
    <property type="match status" value="1"/>
</dbReference>
<dbReference type="STRING" id="1149755.A0A2J6RRW0"/>
<evidence type="ECO:0000313" key="3">
    <source>
        <dbReference type="Proteomes" id="UP000235786"/>
    </source>
</evidence>
<name>A0A2J6RRW0_HYAVF</name>
<keyword evidence="3" id="KW-1185">Reference proteome</keyword>
<protein>
    <recommendedName>
        <fullName evidence="4">RGS domain-containing protein</fullName>
    </recommendedName>
</protein>
<feature type="region of interest" description="Disordered" evidence="1">
    <location>
        <begin position="32"/>
        <end position="59"/>
    </location>
</feature>
<feature type="compositionally biased region" description="Basic and acidic residues" evidence="1">
    <location>
        <begin position="128"/>
        <end position="146"/>
    </location>
</feature>
<accession>A0A2J6RRW0</accession>
<dbReference type="SUPFAM" id="SSF48097">
    <property type="entry name" value="Regulator of G-protein signaling, RGS"/>
    <property type="match status" value="1"/>
</dbReference>
<evidence type="ECO:0000313" key="2">
    <source>
        <dbReference type="EMBL" id="PMD41259.1"/>
    </source>
</evidence>
<dbReference type="Proteomes" id="UP000235786">
    <property type="component" value="Unassembled WGS sequence"/>
</dbReference>